<evidence type="ECO:0000313" key="4">
    <source>
        <dbReference type="Proteomes" id="UP000620124"/>
    </source>
</evidence>
<evidence type="ECO:0008006" key="5">
    <source>
        <dbReference type="Google" id="ProtNLM"/>
    </source>
</evidence>
<comment type="caution">
    <text evidence="3">The sequence shown here is derived from an EMBL/GenBank/DDBJ whole genome shotgun (WGS) entry which is preliminary data.</text>
</comment>
<proteinExistence type="predicted"/>
<organism evidence="3 4">
    <name type="scientific">Mycena venus</name>
    <dbReference type="NCBI Taxonomy" id="2733690"/>
    <lineage>
        <taxon>Eukaryota</taxon>
        <taxon>Fungi</taxon>
        <taxon>Dikarya</taxon>
        <taxon>Basidiomycota</taxon>
        <taxon>Agaricomycotina</taxon>
        <taxon>Agaricomycetes</taxon>
        <taxon>Agaricomycetidae</taxon>
        <taxon>Agaricales</taxon>
        <taxon>Marasmiineae</taxon>
        <taxon>Mycenaceae</taxon>
        <taxon>Mycena</taxon>
    </lineage>
</organism>
<keyword evidence="4" id="KW-1185">Reference proteome</keyword>
<keyword evidence="2" id="KW-0732">Signal</keyword>
<feature type="region of interest" description="Disordered" evidence="1">
    <location>
        <begin position="58"/>
        <end position="85"/>
    </location>
</feature>
<feature type="chain" id="PRO_5034183808" description="Secreted protein" evidence="2">
    <location>
        <begin position="20"/>
        <end position="85"/>
    </location>
</feature>
<evidence type="ECO:0000256" key="2">
    <source>
        <dbReference type="SAM" id="SignalP"/>
    </source>
</evidence>
<dbReference type="EMBL" id="JACAZI010000004">
    <property type="protein sequence ID" value="KAF7362994.1"/>
    <property type="molecule type" value="Genomic_DNA"/>
</dbReference>
<feature type="compositionally biased region" description="Basic and acidic residues" evidence="1">
    <location>
        <begin position="58"/>
        <end position="79"/>
    </location>
</feature>
<feature type="signal peptide" evidence="2">
    <location>
        <begin position="1"/>
        <end position="19"/>
    </location>
</feature>
<evidence type="ECO:0000313" key="3">
    <source>
        <dbReference type="EMBL" id="KAF7362994.1"/>
    </source>
</evidence>
<dbReference type="Proteomes" id="UP000620124">
    <property type="component" value="Unassembled WGS sequence"/>
</dbReference>
<evidence type="ECO:0000256" key="1">
    <source>
        <dbReference type="SAM" id="MobiDB-lite"/>
    </source>
</evidence>
<accession>A0A8H7D5F9</accession>
<dbReference type="AlphaFoldDB" id="A0A8H7D5F9"/>
<reference evidence="3" key="1">
    <citation type="submission" date="2020-05" db="EMBL/GenBank/DDBJ databases">
        <title>Mycena genomes resolve the evolution of fungal bioluminescence.</title>
        <authorList>
            <person name="Tsai I.J."/>
        </authorList>
    </citation>
    <scope>NUCLEOTIDE SEQUENCE</scope>
    <source>
        <strain evidence="3">CCC161011</strain>
    </source>
</reference>
<gene>
    <name evidence="3" type="ORF">MVEN_00651000</name>
</gene>
<name>A0A8H7D5F9_9AGAR</name>
<sequence length="85" mass="9425">MLAFLPLAFTLFFVNVVHSAPCVIRRADAFPSPVDCDRATLERDSGAHAVLIPARHEDVHRSLKSDIDQDPPDSKREADQNPPGY</sequence>
<protein>
    <recommendedName>
        <fullName evidence="5">Secreted protein</fullName>
    </recommendedName>
</protein>